<evidence type="ECO:0000259" key="3">
    <source>
        <dbReference type="PROSITE" id="PS51462"/>
    </source>
</evidence>
<reference evidence="4 5" key="1">
    <citation type="journal article" date="2016" name="Nat. Commun.">
        <title>Thousands of microbial genomes shed light on interconnected biogeochemical processes in an aquifer system.</title>
        <authorList>
            <person name="Anantharaman K."/>
            <person name="Brown C.T."/>
            <person name="Hug L.A."/>
            <person name="Sharon I."/>
            <person name="Castelle C.J."/>
            <person name="Probst A.J."/>
            <person name="Thomas B.C."/>
            <person name="Singh A."/>
            <person name="Wilkins M.J."/>
            <person name="Karaoz U."/>
            <person name="Brodie E.L."/>
            <person name="Williams K.H."/>
            <person name="Hubbard S.S."/>
            <person name="Banfield J.F."/>
        </authorList>
    </citation>
    <scope>NUCLEOTIDE SEQUENCE [LARGE SCALE GENOMIC DNA]</scope>
</reference>
<feature type="domain" description="Nudix hydrolase" evidence="3">
    <location>
        <begin position="2"/>
        <end position="135"/>
    </location>
</feature>
<proteinExistence type="inferred from homology"/>
<dbReference type="SUPFAM" id="SSF55811">
    <property type="entry name" value="Nudix"/>
    <property type="match status" value="1"/>
</dbReference>
<dbReference type="InterPro" id="IPR020476">
    <property type="entry name" value="Nudix_hydrolase"/>
</dbReference>
<dbReference type="Proteomes" id="UP000176634">
    <property type="component" value="Unassembled WGS sequence"/>
</dbReference>
<dbReference type="InterPro" id="IPR000086">
    <property type="entry name" value="NUDIX_hydrolase_dom"/>
</dbReference>
<comment type="similarity">
    <text evidence="2">Belongs to the Nudix hydrolase family.</text>
</comment>
<keyword evidence="1 2" id="KW-0378">Hydrolase</keyword>
<dbReference type="Gene3D" id="3.90.79.10">
    <property type="entry name" value="Nucleoside Triphosphate Pyrophosphohydrolase"/>
    <property type="match status" value="1"/>
</dbReference>
<evidence type="ECO:0000256" key="1">
    <source>
        <dbReference type="ARBA" id="ARBA00022801"/>
    </source>
</evidence>
<dbReference type="GO" id="GO:0016787">
    <property type="term" value="F:hydrolase activity"/>
    <property type="evidence" value="ECO:0007669"/>
    <property type="project" value="UniProtKB-KW"/>
</dbReference>
<organism evidence="4 5">
    <name type="scientific">Candidatus Magasanikbacteria bacterium RIFOXYD1_FULL_40_23</name>
    <dbReference type="NCBI Taxonomy" id="1798705"/>
    <lineage>
        <taxon>Bacteria</taxon>
        <taxon>Candidatus Magasanikiibacteriota</taxon>
    </lineage>
</organism>
<dbReference type="InterPro" id="IPR015797">
    <property type="entry name" value="NUDIX_hydrolase-like_dom_sf"/>
</dbReference>
<dbReference type="AlphaFoldDB" id="A0A1F6P9E5"/>
<gene>
    <name evidence="4" type="ORF">A2563_02755</name>
</gene>
<evidence type="ECO:0000313" key="4">
    <source>
        <dbReference type="EMBL" id="OGH92573.1"/>
    </source>
</evidence>
<dbReference type="InterPro" id="IPR020084">
    <property type="entry name" value="NUDIX_hydrolase_CS"/>
</dbReference>
<evidence type="ECO:0000256" key="2">
    <source>
        <dbReference type="RuleBase" id="RU003476"/>
    </source>
</evidence>
<name>A0A1F6P9E5_9BACT</name>
<dbReference type="Pfam" id="PF00293">
    <property type="entry name" value="NUDIX"/>
    <property type="match status" value="1"/>
</dbReference>
<dbReference type="PROSITE" id="PS00893">
    <property type="entry name" value="NUDIX_BOX"/>
    <property type="match status" value="1"/>
</dbReference>
<dbReference type="PANTHER" id="PTHR43736:SF1">
    <property type="entry name" value="DIHYDRONEOPTERIN TRIPHOSPHATE DIPHOSPHATASE"/>
    <property type="match status" value="1"/>
</dbReference>
<accession>A0A1F6P9E5</accession>
<dbReference type="PANTHER" id="PTHR43736">
    <property type="entry name" value="ADP-RIBOSE PYROPHOSPHATASE"/>
    <property type="match status" value="1"/>
</dbReference>
<comment type="caution">
    <text evidence="4">The sequence shown here is derived from an EMBL/GenBank/DDBJ whole genome shotgun (WGS) entry which is preliminary data.</text>
</comment>
<dbReference type="EMBL" id="MFRA01000005">
    <property type="protein sequence ID" value="OGH92573.1"/>
    <property type="molecule type" value="Genomic_DNA"/>
</dbReference>
<protein>
    <recommendedName>
        <fullName evidence="3">Nudix hydrolase domain-containing protein</fullName>
    </recommendedName>
</protein>
<sequence length="138" mass="15866">MLESKTAGGIVLNKDGVILVVNQNGNSWSFPKGHIEEGEEVLVAAKREIEEETGITHLEYLGELGTYSRYKIGKNVDEEDKSEIKYITMFLFRTDQMKLQPIDPDNPEARWVAREEVVNLLTHKKDKEFWLSVKDKLD</sequence>
<evidence type="ECO:0000313" key="5">
    <source>
        <dbReference type="Proteomes" id="UP000176634"/>
    </source>
</evidence>
<dbReference type="PROSITE" id="PS51462">
    <property type="entry name" value="NUDIX"/>
    <property type="match status" value="1"/>
</dbReference>
<dbReference type="PRINTS" id="PR00502">
    <property type="entry name" value="NUDIXFAMILY"/>
</dbReference>
<dbReference type="STRING" id="1798705.A2563_02755"/>